<organism evidence="1 2">
    <name type="scientific">Aureobasidium subglaciale (strain EXF-2481)</name>
    <name type="common">Aureobasidium pullulans var. subglaciale</name>
    <dbReference type="NCBI Taxonomy" id="1043005"/>
    <lineage>
        <taxon>Eukaryota</taxon>
        <taxon>Fungi</taxon>
        <taxon>Dikarya</taxon>
        <taxon>Ascomycota</taxon>
        <taxon>Pezizomycotina</taxon>
        <taxon>Dothideomycetes</taxon>
        <taxon>Dothideomycetidae</taxon>
        <taxon>Dothideales</taxon>
        <taxon>Saccotheciaceae</taxon>
        <taxon>Aureobasidium</taxon>
    </lineage>
</organism>
<dbReference type="OrthoDB" id="3829546at2759"/>
<proteinExistence type="predicted"/>
<evidence type="ECO:0000313" key="1">
    <source>
        <dbReference type="EMBL" id="KEQ94589.1"/>
    </source>
</evidence>
<gene>
    <name evidence="1" type="ORF">AUEXF2481DRAFT_40523</name>
</gene>
<evidence type="ECO:0000313" key="2">
    <source>
        <dbReference type="Proteomes" id="UP000030641"/>
    </source>
</evidence>
<dbReference type="EMBL" id="KL584761">
    <property type="protein sequence ID" value="KEQ94589.1"/>
    <property type="molecule type" value="Genomic_DNA"/>
</dbReference>
<name>A0A074YEV8_AURSE</name>
<dbReference type="RefSeq" id="XP_013343165.1">
    <property type="nucleotide sequence ID" value="XM_013487711.1"/>
</dbReference>
<reference evidence="1 2" key="1">
    <citation type="journal article" date="2014" name="BMC Genomics">
        <title>Genome sequencing of four Aureobasidium pullulans varieties: biotechnological potential, stress tolerance, and description of new species.</title>
        <authorList>
            <person name="Gostin Ar C."/>
            <person name="Ohm R.A."/>
            <person name="Kogej T."/>
            <person name="Sonjak S."/>
            <person name="Turk M."/>
            <person name="Zajc J."/>
            <person name="Zalar P."/>
            <person name="Grube M."/>
            <person name="Sun H."/>
            <person name="Han J."/>
            <person name="Sharma A."/>
            <person name="Chiniquy J."/>
            <person name="Ngan C.Y."/>
            <person name="Lipzen A."/>
            <person name="Barry K."/>
            <person name="Grigoriev I.V."/>
            <person name="Gunde-Cimerman N."/>
        </authorList>
    </citation>
    <scope>NUCLEOTIDE SEQUENCE [LARGE SCALE GENOMIC DNA]</scope>
    <source>
        <strain evidence="1 2">EXF-2481</strain>
    </source>
</reference>
<dbReference type="AlphaFoldDB" id="A0A074YEV8"/>
<sequence length="178" mass="19663">MAPKAQEVVEGPVHRNLTHEDLQNFHANLVKNREMASVVEAAFKQFDTQIHNLQTTGPIAATIDPIKRDVRKVRAVFESSMEITRSKEDISAAMIEEGRIGETLAAINEGLIALGSLKKPLLNIRDKLNKISAKDPTIVSDGLQTIGFDKEIEAYDTNVTDWAAKIAVTTWEDPKLSS</sequence>
<dbReference type="InParanoid" id="A0A074YEV8"/>
<accession>A0A074YEV8</accession>
<keyword evidence="2" id="KW-1185">Reference proteome</keyword>
<dbReference type="GeneID" id="25366632"/>
<dbReference type="Proteomes" id="UP000030641">
    <property type="component" value="Unassembled WGS sequence"/>
</dbReference>
<dbReference type="HOGENOM" id="CLU_1664851_0_0_1"/>
<protein>
    <submittedName>
        <fullName evidence="1">Uncharacterized protein</fullName>
    </submittedName>
</protein>